<feature type="compositionally biased region" description="Basic and acidic residues" evidence="4">
    <location>
        <begin position="25"/>
        <end position="38"/>
    </location>
</feature>
<dbReference type="PROSITE" id="PS00080">
    <property type="entry name" value="MULTICOPPER_OXIDASE2"/>
    <property type="match status" value="1"/>
</dbReference>
<evidence type="ECO:0008006" key="10">
    <source>
        <dbReference type="Google" id="ProtNLM"/>
    </source>
</evidence>
<feature type="domain" description="Plastocyanin-like" evidence="6">
    <location>
        <begin position="255"/>
        <end position="406"/>
    </location>
</feature>
<dbReference type="InterPro" id="IPR001117">
    <property type="entry name" value="Cu-oxidase_2nd"/>
</dbReference>
<feature type="domain" description="Plastocyanin-like" evidence="8">
    <location>
        <begin position="129"/>
        <end position="238"/>
    </location>
</feature>
<dbReference type="CDD" id="cd13905">
    <property type="entry name" value="CuRO_3_tcLLC2_insect_like"/>
    <property type="match status" value="1"/>
</dbReference>
<organism evidence="9">
    <name type="scientific">Graphocephala atropunctata</name>
    <dbReference type="NCBI Taxonomy" id="36148"/>
    <lineage>
        <taxon>Eukaryota</taxon>
        <taxon>Metazoa</taxon>
        <taxon>Ecdysozoa</taxon>
        <taxon>Arthropoda</taxon>
        <taxon>Hexapoda</taxon>
        <taxon>Insecta</taxon>
        <taxon>Pterygota</taxon>
        <taxon>Neoptera</taxon>
        <taxon>Paraneoptera</taxon>
        <taxon>Hemiptera</taxon>
        <taxon>Auchenorrhyncha</taxon>
        <taxon>Membracoidea</taxon>
        <taxon>Cicadellidae</taxon>
        <taxon>Cicadellinae</taxon>
        <taxon>Cicadellini</taxon>
        <taxon>Graphocephala</taxon>
    </lineage>
</organism>
<accession>A0A1B6LX09</accession>
<dbReference type="Pfam" id="PF00394">
    <property type="entry name" value="Cu-oxidase"/>
    <property type="match status" value="1"/>
</dbReference>
<dbReference type="InterPro" id="IPR002355">
    <property type="entry name" value="Cu_oxidase_Cu_BS"/>
</dbReference>
<name>A0A1B6LX09_9HEMI</name>
<dbReference type="EMBL" id="GEBQ01011786">
    <property type="protein sequence ID" value="JAT28191.1"/>
    <property type="molecule type" value="Transcribed_RNA"/>
</dbReference>
<dbReference type="GO" id="GO:0006826">
    <property type="term" value="P:iron ion transport"/>
    <property type="evidence" value="ECO:0007669"/>
    <property type="project" value="TreeGrafter"/>
</dbReference>
<dbReference type="Pfam" id="PF07731">
    <property type="entry name" value="Cu-oxidase_2"/>
    <property type="match status" value="1"/>
</dbReference>
<feature type="signal peptide" evidence="5">
    <location>
        <begin position="1"/>
        <end position="19"/>
    </location>
</feature>
<dbReference type="CDD" id="cd13884">
    <property type="entry name" value="CuRO_2_tcLCC_insect_like"/>
    <property type="match status" value="1"/>
</dbReference>
<protein>
    <recommendedName>
        <fullName evidence="10">Laccase</fullName>
    </recommendedName>
</protein>
<feature type="chain" id="PRO_5008587714" description="Laccase" evidence="5">
    <location>
        <begin position="20"/>
        <end position="693"/>
    </location>
</feature>
<dbReference type="CDD" id="cd13858">
    <property type="entry name" value="CuRO_1_tcLCC2_insect_like"/>
    <property type="match status" value="1"/>
</dbReference>
<evidence type="ECO:0000259" key="6">
    <source>
        <dbReference type="Pfam" id="PF00394"/>
    </source>
</evidence>
<dbReference type="Pfam" id="PF07732">
    <property type="entry name" value="Cu-oxidase_3"/>
    <property type="match status" value="1"/>
</dbReference>
<comment type="similarity">
    <text evidence="1">Belongs to the multicopper oxidase family.</text>
</comment>
<reference evidence="9" key="1">
    <citation type="submission" date="2015-11" db="EMBL/GenBank/DDBJ databases">
        <title>De novo transcriptome assembly of four potential Pierce s Disease insect vectors from Arizona vineyards.</title>
        <authorList>
            <person name="Tassone E.E."/>
        </authorList>
    </citation>
    <scope>NUCLEOTIDE SEQUENCE</scope>
</reference>
<evidence type="ECO:0000256" key="3">
    <source>
        <dbReference type="ARBA" id="ARBA00023002"/>
    </source>
</evidence>
<dbReference type="InterPro" id="IPR008972">
    <property type="entry name" value="Cupredoxin"/>
</dbReference>
<dbReference type="PANTHER" id="PTHR11709">
    <property type="entry name" value="MULTI-COPPER OXIDASE"/>
    <property type="match status" value="1"/>
</dbReference>
<evidence type="ECO:0000256" key="4">
    <source>
        <dbReference type="SAM" id="MobiDB-lite"/>
    </source>
</evidence>
<keyword evidence="2" id="KW-0479">Metal-binding</keyword>
<evidence type="ECO:0000313" key="9">
    <source>
        <dbReference type="EMBL" id="JAT28191.1"/>
    </source>
</evidence>
<feature type="region of interest" description="Disordered" evidence="4">
    <location>
        <begin position="22"/>
        <end position="55"/>
    </location>
</feature>
<dbReference type="SUPFAM" id="SSF49503">
    <property type="entry name" value="Cupredoxins"/>
    <property type="match status" value="3"/>
</dbReference>
<sequence length="693" mass="78252">MWTILINALVISHFGAAQGHHPYRRPLEDNFEHSDRHYHSPHSLPSSRQRSGGSRGQNLIDYLQIDDVDSGRYDDPRNLPQNSCTRPCDYRESRTCYYRFTLEPYTSVGRACGNCTRNNVNDCYNKGCVIADGVERAVLTINRRLPGPSIQVCAGDLVVIDVKNSMPGRSTTIHWHGLKMRDYKFMDGVPMVTQCPILESNIFRYIFTADDPGLHFYHSHDGLQKVDGIVGGFVIRVPRDDDPNSDLYDLDQPSHVIVIQDWHHLVADAMLPGLLYDNTDQRPLTYLIQGRGQYFTKNGNRLTTTPLSEFNVTQGKRYVFRIIAATCFECQYTFTIENHDMLIIAADAQSIKPYRVNSLTMSPGERYSVVVNCNKPTNSYWMQVRTVGYCNATEAYQLAVLRYRGASRTPSATSPTYAVSAANRPGLTMSPFNSICSIETRDRDGPCVSDLRSVSAAPPPIRRAQPDVRIYWAFGFYIFNSNELYNTSEHKVFLVSPSTNNSVGSTINGIVNVPASSPLLSQSEDIAWETVCPPQGFDYRTWNVVHRECVHIMQVPANQVVEIVIVDELPYEPAGLSHSIHLHGYDMYILEMGLLKQNVPFNQSFPQLQKYLSSNNRPRIPVDVVTKDTFPLTAGGYIVTRIYTDNPGFWFFHCHFAYHLDTGMSGVLQVGEIDSFPPPPFGFPRCGDYLPFP</sequence>
<evidence type="ECO:0000259" key="8">
    <source>
        <dbReference type="Pfam" id="PF07732"/>
    </source>
</evidence>
<evidence type="ECO:0000259" key="7">
    <source>
        <dbReference type="Pfam" id="PF07731"/>
    </source>
</evidence>
<gene>
    <name evidence="9" type="ORF">g.25549</name>
</gene>
<dbReference type="FunFam" id="2.60.40.420:FF:000045">
    <property type="entry name" value="Laccase 2"/>
    <property type="match status" value="1"/>
</dbReference>
<dbReference type="AlphaFoldDB" id="A0A1B6LX09"/>
<dbReference type="FunFam" id="2.60.40.420:FF:000031">
    <property type="entry name" value="Laccase-2 isoform A"/>
    <property type="match status" value="1"/>
</dbReference>
<dbReference type="PROSITE" id="PS00079">
    <property type="entry name" value="MULTICOPPER_OXIDASE1"/>
    <property type="match status" value="1"/>
</dbReference>
<dbReference type="PANTHER" id="PTHR11709:SF232">
    <property type="entry name" value="STRAW, ISOFORM G"/>
    <property type="match status" value="1"/>
</dbReference>
<evidence type="ECO:0000256" key="2">
    <source>
        <dbReference type="ARBA" id="ARBA00022723"/>
    </source>
</evidence>
<evidence type="ECO:0000256" key="5">
    <source>
        <dbReference type="SAM" id="SignalP"/>
    </source>
</evidence>
<feature type="domain" description="Plastocyanin-like" evidence="7">
    <location>
        <begin position="545"/>
        <end position="671"/>
    </location>
</feature>
<keyword evidence="5" id="KW-0732">Signal</keyword>
<dbReference type="InterPro" id="IPR033138">
    <property type="entry name" value="Cu_oxidase_CS"/>
</dbReference>
<dbReference type="GO" id="GO:0016491">
    <property type="term" value="F:oxidoreductase activity"/>
    <property type="evidence" value="ECO:0007669"/>
    <property type="project" value="UniProtKB-KW"/>
</dbReference>
<dbReference type="GO" id="GO:0005886">
    <property type="term" value="C:plasma membrane"/>
    <property type="evidence" value="ECO:0007669"/>
    <property type="project" value="TreeGrafter"/>
</dbReference>
<keyword evidence="3" id="KW-0560">Oxidoreductase</keyword>
<dbReference type="GO" id="GO:0005507">
    <property type="term" value="F:copper ion binding"/>
    <property type="evidence" value="ECO:0007669"/>
    <property type="project" value="InterPro"/>
</dbReference>
<dbReference type="Gene3D" id="2.60.40.420">
    <property type="entry name" value="Cupredoxins - blue copper proteins"/>
    <property type="match status" value="3"/>
</dbReference>
<dbReference type="InterPro" id="IPR011707">
    <property type="entry name" value="Cu-oxidase-like_N"/>
</dbReference>
<evidence type="ECO:0000256" key="1">
    <source>
        <dbReference type="ARBA" id="ARBA00010609"/>
    </source>
</evidence>
<dbReference type="InterPro" id="IPR045087">
    <property type="entry name" value="Cu-oxidase_fam"/>
</dbReference>
<dbReference type="InterPro" id="IPR011706">
    <property type="entry name" value="Cu-oxidase_C"/>
</dbReference>
<proteinExistence type="inferred from homology"/>